<dbReference type="PANTHER" id="PTHR12570:SF65">
    <property type="entry name" value="MAGNESIUM TRANSPORTER NIPA9-RELATED"/>
    <property type="match status" value="1"/>
</dbReference>
<keyword evidence="3 6" id="KW-1133">Transmembrane helix</keyword>
<evidence type="ECO:0000256" key="4">
    <source>
        <dbReference type="ARBA" id="ARBA00023136"/>
    </source>
</evidence>
<evidence type="ECO:0008006" key="9">
    <source>
        <dbReference type="Google" id="ProtNLM"/>
    </source>
</evidence>
<evidence type="ECO:0000256" key="1">
    <source>
        <dbReference type="ARBA" id="ARBA00004141"/>
    </source>
</evidence>
<feature type="compositionally biased region" description="Polar residues" evidence="5">
    <location>
        <begin position="327"/>
        <end position="342"/>
    </location>
</feature>
<keyword evidence="4 6" id="KW-0472">Membrane</keyword>
<accession>A0AAJ5YPU8</accession>
<evidence type="ECO:0000256" key="6">
    <source>
        <dbReference type="SAM" id="Phobius"/>
    </source>
</evidence>
<dbReference type="GO" id="GO:0015095">
    <property type="term" value="F:magnesium ion transmembrane transporter activity"/>
    <property type="evidence" value="ECO:0007669"/>
    <property type="project" value="InterPro"/>
</dbReference>
<name>A0AAJ5YPU8_9BASI</name>
<feature type="transmembrane region" description="Helical" evidence="6">
    <location>
        <begin position="284"/>
        <end position="306"/>
    </location>
</feature>
<feature type="transmembrane region" description="Helical" evidence="6">
    <location>
        <begin position="258"/>
        <end position="278"/>
    </location>
</feature>
<sequence>MANGSTWWIGICITISSNVLISLALNCQKLAHMRIDQAAQCQQSDPEQVPLLIRAVPVNYLRSKLWWSGLALMLIGEAGNFISYGLTPASLVAPLGAVALLSNVLIAPAMLHEHIHMSDIIGIILAMVGAVGVVSSAEPSGDDQLDPVRLKLAMTRPSFLIYTGVMLLLAIVFLSICATQHGQKSLLAHVGTCAVFGGFTVLATKGISSFLLLDLGDAHDWIFHEPLFYLLLVILVGTALIQLVYLNRALQLFDSRHVIPTQFVLFTVSAISGSAILYRDFAQMSWSQILGFLIAVLTTFFAVNILTSSSNTIDAVDQEGLTSYVNQTSIPTGENTSDVSLQPPSPLPIQVTDTSNDTVSRLHLGSRRRAYTTPGPQDTPEINRPSQKLANLAAALVEQSQTYLRRGQSYPWRYSEQSDPSPYSSGSLPGSVDDRLHVRSWP</sequence>
<gene>
    <name evidence="7" type="ORF">MYAM1_000641</name>
</gene>
<evidence type="ECO:0000313" key="8">
    <source>
        <dbReference type="Proteomes" id="UP001219567"/>
    </source>
</evidence>
<dbReference type="PANTHER" id="PTHR12570">
    <property type="match status" value="1"/>
</dbReference>
<comment type="subcellular location">
    <subcellularLocation>
        <location evidence="1">Membrane</location>
        <topology evidence="1">Multi-pass membrane protein</topology>
    </subcellularLocation>
</comment>
<feature type="region of interest" description="Disordered" evidence="5">
    <location>
        <begin position="412"/>
        <end position="442"/>
    </location>
</feature>
<feature type="transmembrane region" description="Helical" evidence="6">
    <location>
        <begin position="227"/>
        <end position="246"/>
    </location>
</feature>
<evidence type="ECO:0000256" key="5">
    <source>
        <dbReference type="SAM" id="MobiDB-lite"/>
    </source>
</evidence>
<keyword evidence="8" id="KW-1185">Reference proteome</keyword>
<proteinExistence type="predicted"/>
<dbReference type="GO" id="GO:0016020">
    <property type="term" value="C:membrane"/>
    <property type="evidence" value="ECO:0007669"/>
    <property type="project" value="UniProtKB-SubCell"/>
</dbReference>
<feature type="compositionally biased region" description="Basic and acidic residues" evidence="5">
    <location>
        <begin position="432"/>
        <end position="442"/>
    </location>
</feature>
<dbReference type="InterPro" id="IPR037185">
    <property type="entry name" value="EmrE-like"/>
</dbReference>
<dbReference type="SUPFAM" id="SSF103481">
    <property type="entry name" value="Multidrug resistance efflux transporter EmrE"/>
    <property type="match status" value="1"/>
</dbReference>
<dbReference type="InterPro" id="IPR008521">
    <property type="entry name" value="Mg_trans_NIPA"/>
</dbReference>
<reference evidence="7 8" key="1">
    <citation type="submission" date="2023-03" db="EMBL/GenBank/DDBJ databases">
        <title>Mating type loci evolution in Malassezia.</title>
        <authorList>
            <person name="Coelho M.A."/>
        </authorList>
    </citation>
    <scope>NUCLEOTIDE SEQUENCE [LARGE SCALE GENOMIC DNA]</scope>
    <source>
        <strain evidence="7 8">CBS 9725</strain>
    </source>
</reference>
<feature type="transmembrane region" description="Helical" evidence="6">
    <location>
        <begin position="120"/>
        <end position="139"/>
    </location>
</feature>
<evidence type="ECO:0000256" key="3">
    <source>
        <dbReference type="ARBA" id="ARBA00022989"/>
    </source>
</evidence>
<feature type="region of interest" description="Disordered" evidence="5">
    <location>
        <begin position="327"/>
        <end position="355"/>
    </location>
</feature>
<organism evidence="7 8">
    <name type="scientific">Malassezia yamatoensis</name>
    <dbReference type="NCBI Taxonomy" id="253288"/>
    <lineage>
        <taxon>Eukaryota</taxon>
        <taxon>Fungi</taxon>
        <taxon>Dikarya</taxon>
        <taxon>Basidiomycota</taxon>
        <taxon>Ustilaginomycotina</taxon>
        <taxon>Malasseziomycetes</taxon>
        <taxon>Malasseziales</taxon>
        <taxon>Malasseziaceae</taxon>
        <taxon>Malassezia</taxon>
    </lineage>
</organism>
<feature type="transmembrane region" description="Helical" evidence="6">
    <location>
        <begin position="186"/>
        <end position="207"/>
    </location>
</feature>
<feature type="transmembrane region" description="Helical" evidence="6">
    <location>
        <begin position="159"/>
        <end position="179"/>
    </location>
</feature>
<feature type="transmembrane region" description="Helical" evidence="6">
    <location>
        <begin position="65"/>
        <end position="86"/>
    </location>
</feature>
<feature type="compositionally biased region" description="Low complexity" evidence="5">
    <location>
        <begin position="415"/>
        <end position="431"/>
    </location>
</feature>
<dbReference type="Pfam" id="PF05653">
    <property type="entry name" value="Mg_trans_NIPA"/>
    <property type="match status" value="1"/>
</dbReference>
<feature type="transmembrane region" description="Helical" evidence="6">
    <location>
        <begin position="6"/>
        <end position="25"/>
    </location>
</feature>
<keyword evidence="2 6" id="KW-0812">Transmembrane</keyword>
<feature type="transmembrane region" description="Helical" evidence="6">
    <location>
        <begin position="92"/>
        <end position="111"/>
    </location>
</feature>
<evidence type="ECO:0000256" key="2">
    <source>
        <dbReference type="ARBA" id="ARBA00022692"/>
    </source>
</evidence>
<dbReference type="AlphaFoldDB" id="A0AAJ5YPU8"/>
<dbReference type="Proteomes" id="UP001219567">
    <property type="component" value="Chromosome 1"/>
</dbReference>
<dbReference type="EMBL" id="CP119943">
    <property type="protein sequence ID" value="WFC97921.1"/>
    <property type="molecule type" value="Genomic_DNA"/>
</dbReference>
<evidence type="ECO:0000313" key="7">
    <source>
        <dbReference type="EMBL" id="WFC97921.1"/>
    </source>
</evidence>
<protein>
    <recommendedName>
        <fullName evidence="9">Magnesium transporter NIPA-domain-containing protein</fullName>
    </recommendedName>
</protein>